<reference evidence="2 3" key="1">
    <citation type="submission" date="2015-06" db="EMBL/GenBank/DDBJ databases">
        <title>Draft genome of the ant-associated black yeast Phialophora attae CBS 131958.</title>
        <authorList>
            <person name="Moreno L.F."/>
            <person name="Stielow B.J."/>
            <person name="de Hoog S."/>
            <person name="Vicente V.A."/>
            <person name="Weiss V.A."/>
            <person name="de Vries M."/>
            <person name="Cruz L.M."/>
            <person name="Souza E.M."/>
        </authorList>
    </citation>
    <scope>NUCLEOTIDE SEQUENCE [LARGE SCALE GENOMIC DNA]</scope>
    <source>
        <strain evidence="2 3">CBS 131958</strain>
    </source>
</reference>
<name>A0A0N0NQD4_9EURO</name>
<keyword evidence="3" id="KW-1185">Reference proteome</keyword>
<sequence>MASIAPVPTLANEQRIDRLTRRTTGEGCDTSRPNPKIRCQGRWVRACSRESCPTCERQFLDPKAREYLKRQNDYNYVPEKDAERMLRDLGDAIENSWDRVKHSASAAIELLPEIDKAVVKQLFKEAFPALLSYIHNPSVRCRRAEQVRYLPDLNVALKFGRLFMDLFDLDNDLESIMDFLEYRLHFPPAFFATTHSDHIQLGWDTLQFSFVHSHIFVDLNHNSYRGAKLAVPVEPNALHKQNMFSFERGVLILQSQRLYCAGMAHFLEAVCRHGQTLGKEVGNTPADPEDITMIDILYISRLNVDDLIPAVEKQLKSQQEEYFSLLTQDKTSIDVINSICTWLVGDPDSSDAQLLEHAISIHIFSTMDRLVTLHRLCDALKHLRSSLKAWENRRIAKVKILEARDSVESTLFAYLRALAASYLKNHEFIGEAFDELINDHQGDYLQLVQCDKDHIRSGHLAEFWIMYGLIEPILPTSYILSECGHVAKCKRNFFREGVKDNLRPHMAFAADVFSVLYQIGTSRDPIELNFKSSNKLTSVIYPPIASLVTRMMTRDAVAEIKETDPEAWSQLLWSTTFICLEKTWAQDSVEEDTRAYLRRVFGMQKRKRAPKPKAEEAEAATEDGGEDVTDEDPESAQNKAKEGADATKREIARMRAKYRLFDANESLRDYGISENLRWGMEVAPRPSQFEEDLVAAVPKPPKRRMVVVRDEEAADALLAAALPEIAPPEPIAPLVFVDADKYHTWRQIFPHPGENQGGRQRVPRLEFRRVLPGAPLNFIEERIGGVTGNKWRRLEGDGYEEATVTLHMPHGGETVWLEREHLQTLQARFRHAFGWAPEDFVLREG</sequence>
<dbReference type="VEuPathDB" id="FungiDB:AB675_6267"/>
<evidence type="ECO:0000313" key="3">
    <source>
        <dbReference type="Proteomes" id="UP000038010"/>
    </source>
</evidence>
<dbReference type="GeneID" id="28738425"/>
<feature type="compositionally biased region" description="Acidic residues" evidence="1">
    <location>
        <begin position="617"/>
        <end position="634"/>
    </location>
</feature>
<feature type="region of interest" description="Disordered" evidence="1">
    <location>
        <begin position="607"/>
        <end position="647"/>
    </location>
</feature>
<comment type="caution">
    <text evidence="2">The sequence shown here is derived from an EMBL/GenBank/DDBJ whole genome shotgun (WGS) entry which is preliminary data.</text>
</comment>
<organism evidence="2 3">
    <name type="scientific">Cyphellophora attinorum</name>
    <dbReference type="NCBI Taxonomy" id="1664694"/>
    <lineage>
        <taxon>Eukaryota</taxon>
        <taxon>Fungi</taxon>
        <taxon>Dikarya</taxon>
        <taxon>Ascomycota</taxon>
        <taxon>Pezizomycotina</taxon>
        <taxon>Eurotiomycetes</taxon>
        <taxon>Chaetothyriomycetidae</taxon>
        <taxon>Chaetothyriales</taxon>
        <taxon>Cyphellophoraceae</taxon>
        <taxon>Cyphellophora</taxon>
    </lineage>
</organism>
<evidence type="ECO:0000256" key="1">
    <source>
        <dbReference type="SAM" id="MobiDB-lite"/>
    </source>
</evidence>
<dbReference type="Proteomes" id="UP000038010">
    <property type="component" value="Unassembled WGS sequence"/>
</dbReference>
<gene>
    <name evidence="2" type="ORF">AB675_6267</name>
</gene>
<proteinExistence type="predicted"/>
<dbReference type="EMBL" id="LFJN01000004">
    <property type="protein sequence ID" value="KPI43778.1"/>
    <property type="molecule type" value="Genomic_DNA"/>
</dbReference>
<protein>
    <submittedName>
        <fullName evidence="2">Uncharacterized protein</fullName>
    </submittedName>
</protein>
<accession>A0A0N0NQD4</accession>
<dbReference type="AlphaFoldDB" id="A0A0N0NQD4"/>
<dbReference type="RefSeq" id="XP_018003741.1">
    <property type="nucleotide sequence ID" value="XM_018146545.1"/>
</dbReference>
<evidence type="ECO:0000313" key="2">
    <source>
        <dbReference type="EMBL" id="KPI43778.1"/>
    </source>
</evidence>